<dbReference type="SUPFAM" id="SSF50129">
    <property type="entry name" value="GroES-like"/>
    <property type="match status" value="1"/>
</dbReference>
<dbReference type="InterPro" id="IPR036291">
    <property type="entry name" value="NAD(P)-bd_dom_sf"/>
</dbReference>
<dbReference type="RefSeq" id="WP_311668561.1">
    <property type="nucleotide sequence ID" value="NZ_JAVREO010000011.1"/>
</dbReference>
<proteinExistence type="predicted"/>
<accession>A0ABU2JV97</accession>
<sequence>MRAVVMERFGGPEVLRMTRVPEPEPGPTQELVEVSRAGVNWADVHARTNSALAPVELPHVPGSEVIGRTADGRRVLGLTASGGYAERALIERRMAWEVPEDISDDEAVPLAVQGQAAWHLLFTMARVRPGQRVLVPAAAGSLGSIAVQLAAEAGARVIGLASTEQRRQLVRSLGAEAAVDSSPDGLAERVREAAGGPVEVALEMTGGAVLTETISALAPRGRLVIYGSADGRPGELPIRVLMERSITVSTFWLPHLLSAGAGPPASLVALFDAVRRGTLRPMTGGVYPLAEAGAAHRALAARTHLGKLSLSPSR</sequence>
<protein>
    <submittedName>
        <fullName evidence="2">Zinc-binding alcohol dehydrogenase family protein</fullName>
    </submittedName>
</protein>
<dbReference type="InterPro" id="IPR011032">
    <property type="entry name" value="GroES-like_sf"/>
</dbReference>
<keyword evidence="3" id="KW-1185">Reference proteome</keyword>
<name>A0ABU2JV97_9ACTN</name>
<comment type="caution">
    <text evidence="2">The sequence shown here is derived from an EMBL/GenBank/DDBJ whole genome shotgun (WGS) entry which is preliminary data.</text>
</comment>
<reference evidence="3" key="1">
    <citation type="submission" date="2023-07" db="EMBL/GenBank/DDBJ databases">
        <title>30 novel species of actinomycetes from the DSMZ collection.</title>
        <authorList>
            <person name="Nouioui I."/>
        </authorList>
    </citation>
    <scope>NUCLEOTIDE SEQUENCE [LARGE SCALE GENOMIC DNA]</scope>
    <source>
        <strain evidence="3">DSM 44915</strain>
    </source>
</reference>
<dbReference type="InterPro" id="IPR020843">
    <property type="entry name" value="ER"/>
</dbReference>
<dbReference type="Gene3D" id="3.90.180.10">
    <property type="entry name" value="Medium-chain alcohol dehydrogenases, catalytic domain"/>
    <property type="match status" value="1"/>
</dbReference>
<dbReference type="InterPro" id="IPR051397">
    <property type="entry name" value="Zn-ADH-like_protein"/>
</dbReference>
<dbReference type="Gene3D" id="3.40.50.720">
    <property type="entry name" value="NAD(P)-binding Rossmann-like Domain"/>
    <property type="match status" value="1"/>
</dbReference>
<evidence type="ECO:0000313" key="3">
    <source>
        <dbReference type="Proteomes" id="UP001183410"/>
    </source>
</evidence>
<evidence type="ECO:0000259" key="1">
    <source>
        <dbReference type="SMART" id="SM00829"/>
    </source>
</evidence>
<dbReference type="SUPFAM" id="SSF51735">
    <property type="entry name" value="NAD(P)-binding Rossmann-fold domains"/>
    <property type="match status" value="1"/>
</dbReference>
<dbReference type="InterPro" id="IPR013149">
    <property type="entry name" value="ADH-like_C"/>
</dbReference>
<dbReference type="SMART" id="SM00829">
    <property type="entry name" value="PKS_ER"/>
    <property type="match status" value="1"/>
</dbReference>
<gene>
    <name evidence="2" type="ORF">RM844_19500</name>
</gene>
<feature type="domain" description="Enoyl reductase (ER)" evidence="1">
    <location>
        <begin position="10"/>
        <end position="310"/>
    </location>
</feature>
<dbReference type="PANTHER" id="PTHR43677">
    <property type="entry name" value="SHORT-CHAIN DEHYDROGENASE/REDUCTASE"/>
    <property type="match status" value="1"/>
</dbReference>
<organism evidence="2 3">
    <name type="scientific">Streptomyces chisholmiae</name>
    <dbReference type="NCBI Taxonomy" id="3075540"/>
    <lineage>
        <taxon>Bacteria</taxon>
        <taxon>Bacillati</taxon>
        <taxon>Actinomycetota</taxon>
        <taxon>Actinomycetes</taxon>
        <taxon>Kitasatosporales</taxon>
        <taxon>Streptomycetaceae</taxon>
        <taxon>Streptomyces</taxon>
    </lineage>
</organism>
<dbReference type="EMBL" id="JAVREO010000011">
    <property type="protein sequence ID" value="MDT0268474.1"/>
    <property type="molecule type" value="Genomic_DNA"/>
</dbReference>
<evidence type="ECO:0000313" key="2">
    <source>
        <dbReference type="EMBL" id="MDT0268474.1"/>
    </source>
</evidence>
<dbReference type="Proteomes" id="UP001183410">
    <property type="component" value="Unassembled WGS sequence"/>
</dbReference>
<dbReference type="Pfam" id="PF00107">
    <property type="entry name" value="ADH_zinc_N"/>
    <property type="match status" value="1"/>
</dbReference>
<dbReference type="PANTHER" id="PTHR43677:SF4">
    <property type="entry name" value="QUINONE OXIDOREDUCTASE-LIKE PROTEIN 2"/>
    <property type="match status" value="1"/>
</dbReference>